<protein>
    <submittedName>
        <fullName evidence="4">Glucokinase</fullName>
    </submittedName>
</protein>
<dbReference type="GO" id="GO:0004340">
    <property type="term" value="F:glucokinase activity"/>
    <property type="evidence" value="ECO:0007669"/>
    <property type="project" value="InterPro"/>
</dbReference>
<keyword evidence="2 4" id="KW-0418">Kinase</keyword>
<reference evidence="4" key="1">
    <citation type="submission" date="2019-02" db="EMBL/GenBank/DDBJ databases">
        <authorList>
            <person name="Gruber-Vodicka R. H."/>
            <person name="Seah K. B. B."/>
        </authorList>
    </citation>
    <scope>NUCLEOTIDE SEQUENCE</scope>
    <source>
        <strain evidence="4">BECK_BZ15</strain>
    </source>
</reference>
<proteinExistence type="inferred from homology"/>
<keyword evidence="1" id="KW-0808">Transferase</keyword>
<dbReference type="Pfam" id="PF02685">
    <property type="entry name" value="Glucokinase"/>
    <property type="match status" value="1"/>
</dbReference>
<dbReference type="Gene3D" id="3.30.420.40">
    <property type="match status" value="1"/>
</dbReference>
<evidence type="ECO:0000256" key="2">
    <source>
        <dbReference type="ARBA" id="ARBA00022777"/>
    </source>
</evidence>
<dbReference type="AlphaFoldDB" id="A0A450SQA8"/>
<dbReference type="SUPFAM" id="SSF53067">
    <property type="entry name" value="Actin-like ATPase domain"/>
    <property type="match status" value="1"/>
</dbReference>
<dbReference type="EMBL" id="CAADEW010000059">
    <property type="protein sequence ID" value="VFJ56183.1"/>
    <property type="molecule type" value="Genomic_DNA"/>
</dbReference>
<name>A0A450SQA8_9GAMM</name>
<dbReference type="InterPro" id="IPR003836">
    <property type="entry name" value="Glucokinase"/>
</dbReference>
<comment type="similarity">
    <text evidence="3">Belongs to the bacterial glucokinase family.</text>
</comment>
<sequence>MDIVIGFDVGGTNSRATIARVESGTLMSHSDFPTLISEKVASKKELREFIGSLLSSLPHTDRPIGAALALAGPIAHHREVVMTNWPDPKNITIEEFVEWGLPANRTVMANDMEAGCYGLAKRIQEDKSALRHFEQLKESSISLGEIPKGNRVFIAPGTGLGAAGIIQETEGGQIYPIAVELQHTPMPVLQEVTQTIAVWLHNHEHIAYPHPSWEDFVSGRGLANAYRALRAARSVSTPDVTIGVTDPAGAVAKAGMMGTDACAEQALSVFYTCAGYFCQLMALGFQAFGGVFIGGTSTIKNRDFIPKSPLVSAFSDNPTQQSLLDQFPIYLVKESDLNLDGALWLGLDASRK</sequence>
<evidence type="ECO:0000313" key="4">
    <source>
        <dbReference type="EMBL" id="VFJ56183.1"/>
    </source>
</evidence>
<dbReference type="GO" id="GO:0005524">
    <property type="term" value="F:ATP binding"/>
    <property type="evidence" value="ECO:0007669"/>
    <property type="project" value="InterPro"/>
</dbReference>
<accession>A0A450SQA8</accession>
<dbReference type="CDD" id="cd24008">
    <property type="entry name" value="ASKHA_NBD_GLK"/>
    <property type="match status" value="1"/>
</dbReference>
<gene>
    <name evidence="4" type="ORF">BECKFW1821A_GA0114235_105913</name>
</gene>
<dbReference type="GO" id="GO:0005536">
    <property type="term" value="F:D-glucose binding"/>
    <property type="evidence" value="ECO:0007669"/>
    <property type="project" value="InterPro"/>
</dbReference>
<dbReference type="PANTHER" id="PTHR47363">
    <property type="entry name" value="GLUCOKINASE"/>
    <property type="match status" value="1"/>
</dbReference>
<organism evidence="4">
    <name type="scientific">Candidatus Kentrum sp. FW</name>
    <dbReference type="NCBI Taxonomy" id="2126338"/>
    <lineage>
        <taxon>Bacteria</taxon>
        <taxon>Pseudomonadati</taxon>
        <taxon>Pseudomonadota</taxon>
        <taxon>Gammaproteobacteria</taxon>
        <taxon>Candidatus Kentrum</taxon>
    </lineage>
</organism>
<dbReference type="InterPro" id="IPR043129">
    <property type="entry name" value="ATPase_NBD"/>
</dbReference>
<dbReference type="Gene3D" id="3.40.367.20">
    <property type="match status" value="1"/>
</dbReference>
<dbReference type="PANTHER" id="PTHR47363:SF1">
    <property type="entry name" value="GLUCOKINASE"/>
    <property type="match status" value="1"/>
</dbReference>
<evidence type="ECO:0000256" key="1">
    <source>
        <dbReference type="ARBA" id="ARBA00022679"/>
    </source>
</evidence>
<evidence type="ECO:0000256" key="3">
    <source>
        <dbReference type="RuleBase" id="RU004046"/>
    </source>
</evidence>
<dbReference type="GO" id="GO:0006096">
    <property type="term" value="P:glycolytic process"/>
    <property type="evidence" value="ECO:0007669"/>
    <property type="project" value="InterPro"/>
</dbReference>